<evidence type="ECO:0000256" key="1">
    <source>
        <dbReference type="ARBA" id="ARBA00005278"/>
    </source>
</evidence>
<dbReference type="InterPro" id="IPR004995">
    <property type="entry name" value="Spore_Ger"/>
</dbReference>
<dbReference type="GO" id="GO:0016020">
    <property type="term" value="C:membrane"/>
    <property type="evidence" value="ECO:0007669"/>
    <property type="project" value="InterPro"/>
</dbReference>
<dbReference type="PANTHER" id="PTHR22550">
    <property type="entry name" value="SPORE GERMINATION PROTEIN"/>
    <property type="match status" value="1"/>
</dbReference>
<dbReference type="EMBL" id="CP018335">
    <property type="protein sequence ID" value="APM40042.1"/>
    <property type="molecule type" value="Genomic_DNA"/>
</dbReference>
<organism evidence="5 6">
    <name type="scientific">Clostridium kluyveri</name>
    <dbReference type="NCBI Taxonomy" id="1534"/>
    <lineage>
        <taxon>Bacteria</taxon>
        <taxon>Bacillati</taxon>
        <taxon>Bacillota</taxon>
        <taxon>Clostridia</taxon>
        <taxon>Eubacteriales</taxon>
        <taxon>Clostridiaceae</taxon>
        <taxon>Clostridium</taxon>
    </lineage>
</organism>
<evidence type="ECO:0000256" key="3">
    <source>
        <dbReference type="SAM" id="MobiDB-lite"/>
    </source>
</evidence>
<name>A0A1L5FAM2_CLOKL</name>
<protein>
    <submittedName>
        <fullName evidence="5">Spore germination protein</fullName>
    </submittedName>
</protein>
<keyword evidence="4" id="KW-1133">Transmembrane helix</keyword>
<keyword evidence="4" id="KW-0812">Transmembrane</keyword>
<dbReference type="Proteomes" id="UP000184604">
    <property type="component" value="Chromosome"/>
</dbReference>
<feature type="transmembrane region" description="Helical" evidence="4">
    <location>
        <begin position="376"/>
        <end position="395"/>
    </location>
</feature>
<gene>
    <name evidence="5" type="ORF">BS101_15495</name>
</gene>
<dbReference type="AlphaFoldDB" id="A0A1L5FAM2"/>
<dbReference type="PANTHER" id="PTHR22550:SF16">
    <property type="entry name" value="SPORE GERMINATION PROTEIN"/>
    <property type="match status" value="1"/>
</dbReference>
<feature type="transmembrane region" description="Helical" evidence="4">
    <location>
        <begin position="287"/>
        <end position="306"/>
    </location>
</feature>
<dbReference type="InterPro" id="IPR050768">
    <property type="entry name" value="UPF0353/GerABKA_families"/>
</dbReference>
<evidence type="ECO:0000313" key="6">
    <source>
        <dbReference type="Proteomes" id="UP000184604"/>
    </source>
</evidence>
<proteinExistence type="inferred from homology"/>
<evidence type="ECO:0000313" key="5">
    <source>
        <dbReference type="EMBL" id="APM40042.1"/>
    </source>
</evidence>
<keyword evidence="2 4" id="KW-0472">Membrane</keyword>
<dbReference type="OrthoDB" id="9772630at2"/>
<comment type="similarity">
    <text evidence="1">Belongs to the GerABKA family.</text>
</comment>
<dbReference type="RefSeq" id="WP_073539652.1">
    <property type="nucleotide sequence ID" value="NZ_CP018335.1"/>
</dbReference>
<reference evidence="5 6" key="1">
    <citation type="submission" date="2016-12" db="EMBL/GenBank/DDBJ databases">
        <title>Complete genome sequence of Clostridium kluyveri JZZ isolated from the pit mud of a Chinese flavor liquor-making factory.</title>
        <authorList>
            <person name="Wang Y."/>
        </authorList>
    </citation>
    <scope>NUCLEOTIDE SEQUENCE [LARGE SCALE GENOMIC DNA]</scope>
    <source>
        <strain evidence="5 6">JZZ</strain>
    </source>
</reference>
<evidence type="ECO:0000256" key="2">
    <source>
        <dbReference type="ARBA" id="ARBA00023136"/>
    </source>
</evidence>
<feature type="region of interest" description="Disordered" evidence="3">
    <location>
        <begin position="470"/>
        <end position="493"/>
    </location>
</feature>
<feature type="compositionally biased region" description="Polar residues" evidence="3">
    <location>
        <begin position="470"/>
        <end position="484"/>
    </location>
</feature>
<dbReference type="Pfam" id="PF03323">
    <property type="entry name" value="GerA"/>
    <property type="match status" value="1"/>
</dbReference>
<accession>A0A1L5FAM2</accession>
<feature type="transmembrane region" description="Helical" evidence="4">
    <location>
        <begin position="407"/>
        <end position="430"/>
    </location>
</feature>
<evidence type="ECO:0000256" key="4">
    <source>
        <dbReference type="SAM" id="Phobius"/>
    </source>
</evidence>
<dbReference type="PIRSF" id="PIRSF005690">
    <property type="entry name" value="GerBA"/>
    <property type="match status" value="1"/>
</dbReference>
<dbReference type="GO" id="GO:0009847">
    <property type="term" value="P:spore germination"/>
    <property type="evidence" value="ECO:0007669"/>
    <property type="project" value="InterPro"/>
</dbReference>
<sequence length="493" mass="55650">MELDNKINSILESCGNSQQVIIRRFSIGKDTPLDAALIYKDGLVNQDIINRDILNPLMHKVNEDLSKAQSINQEICNKYISMSKIVIQTDINMVIKDIRRGKTAVLVHKEDTFIVADTQGTKHRNISEPIDEIGIRGSKEGFIEDIEINLSLIKKGLKDKNLIIEPFVIGRRSQKDVALIYIKDIADKDLIEDIRNKLSSIDVDTFTSAGMLEQYIENHPYSVFPQARASQRPDVVQQNLSEGRIAILIDGTPFALTIPALFMEFFQAVEDYSQRTLLSNFNRILRVFGTFIVILLPSVYLDLIRFNSELIPIKFVIPIVQSRRGIALPPLLEILSMYVVIELLREGGLRLPTKIGQTLSVVGGFIIGSAALEAKLVSPATLVVIGVATIGTFIIPNYDMSSSIRLIGFPFLLLTNFLGAVGLIAGWYFLFIHLLSLDSFGVPYMPLDKYGDFKDTFIRVPIWKMNNRPKSIPNNNPKRQTNFRNKLWRNKNE</sequence>